<protein>
    <submittedName>
        <fullName evidence="1">Uncharacterized protein</fullName>
    </submittedName>
</protein>
<dbReference type="AlphaFoldDB" id="A0A3B0W5R8"/>
<dbReference type="EMBL" id="UOFB01000115">
    <property type="protein sequence ID" value="VAW46077.1"/>
    <property type="molecule type" value="Genomic_DNA"/>
</dbReference>
<accession>A0A3B0W5R8</accession>
<gene>
    <name evidence="1" type="ORF">MNBD_GAMMA04-1558</name>
</gene>
<evidence type="ECO:0000313" key="1">
    <source>
        <dbReference type="EMBL" id="VAW46077.1"/>
    </source>
</evidence>
<proteinExistence type="predicted"/>
<reference evidence="1" key="1">
    <citation type="submission" date="2018-06" db="EMBL/GenBank/DDBJ databases">
        <authorList>
            <person name="Zhirakovskaya E."/>
        </authorList>
    </citation>
    <scope>NUCLEOTIDE SEQUENCE</scope>
</reference>
<sequence length="120" mass="13310">MKKVGFKQSAVLVIALLFNGVTQAAEKQKACVKQQQAQGWSNAKTVVATVMNGAELNAVVGGYTKFKASQTYAIMVNKDKQVTILTLSPNAKGQLPFFEQEVTDQAEQKWRIKSDHWLCY</sequence>
<organism evidence="1">
    <name type="scientific">hydrothermal vent metagenome</name>
    <dbReference type="NCBI Taxonomy" id="652676"/>
    <lineage>
        <taxon>unclassified sequences</taxon>
        <taxon>metagenomes</taxon>
        <taxon>ecological metagenomes</taxon>
    </lineage>
</organism>
<name>A0A3B0W5R8_9ZZZZ</name>